<evidence type="ECO:0000313" key="7">
    <source>
        <dbReference type="Proteomes" id="UP000612055"/>
    </source>
</evidence>
<feature type="region of interest" description="Disordered" evidence="5">
    <location>
        <begin position="582"/>
        <end position="680"/>
    </location>
</feature>
<comment type="caution">
    <text evidence="6">The sequence shown here is derived from an EMBL/GenBank/DDBJ whole genome shotgun (WGS) entry which is preliminary data.</text>
</comment>
<evidence type="ECO:0000256" key="5">
    <source>
        <dbReference type="SAM" id="MobiDB-lite"/>
    </source>
</evidence>
<accession>A0A835Y4G9</accession>
<evidence type="ECO:0000313" key="6">
    <source>
        <dbReference type="EMBL" id="KAG2494558.1"/>
    </source>
</evidence>
<dbReference type="SMART" id="SM00185">
    <property type="entry name" value="ARM"/>
    <property type="match status" value="7"/>
</dbReference>
<dbReference type="PANTHER" id="PTHR23316">
    <property type="entry name" value="IMPORTIN ALPHA"/>
    <property type="match status" value="1"/>
</dbReference>
<feature type="compositionally biased region" description="Low complexity" evidence="5">
    <location>
        <begin position="670"/>
        <end position="680"/>
    </location>
</feature>
<feature type="repeat" description="ARM" evidence="4">
    <location>
        <begin position="204"/>
        <end position="246"/>
    </location>
</feature>
<sequence length="680" mass="68553">MVVGPNPSCPSYKAWRGVSAHNARRAREESTSPRFLSKQMVVVPEDLRGVLLRFNPPASPTGAPEDPAPADATKPWDAGSGPATAAAGASSAAAPPLAKESTGGSSRGSSTGGRPDLDKALADLVGGDEATWLAATTAVRKALSAPAPANEGAIGAVIDRGALPRLIQLLDRADKPQLRLEATWALCNMAAGTSEQCRAVVRAGVLPPAIKLLESGDAELRDQAAWLLGNIAGDEADVRDEVVKAGAVPPLLAAIRAETSAGALKQQIWFLGNIVRKKGCDRAVMRSILPTLAYLGAAAAGRAGLDSEAGSAVSDRASACAATVLGNDTVVGDLMWAASYAADELVEALVEAAPDLVRAAAAVVNAAAPSPEALMPAIRLLGNLASGEKEATQAVIDSGVLTGGYTALLSRGSVRASIQKEVAWTLSNIAAGTADQARAVEEAGLLPVLVRLYDLQGDPSVHAEASFALAGLASTHEDLAIEVLEAGGVAPLSKFLRTYWGKAAAKGKGRPSDASATAAAEGLYVIAKAASKGGSLVGRANPALAAFLRAGVYRSIEEVADEGALPDQAAKWVAKILREYKEPPKEGEEGEDEEAQAEDPAAAEAEATDEEEGGELPPPASTFVKPEGGDEGGGASTGEGPGEGPEEVDGGGGGDSAGAGAGVGTGEASGEGAEPTGEDA</sequence>
<dbReference type="InterPro" id="IPR000225">
    <property type="entry name" value="Armadillo"/>
</dbReference>
<dbReference type="Proteomes" id="UP000612055">
    <property type="component" value="Unassembled WGS sequence"/>
</dbReference>
<evidence type="ECO:0000256" key="4">
    <source>
        <dbReference type="PROSITE-ProRule" id="PRU00259"/>
    </source>
</evidence>
<comment type="similarity">
    <text evidence="1">Belongs to the importin alpha family.</text>
</comment>
<proteinExistence type="inferred from homology"/>
<dbReference type="EMBL" id="JAEHOE010000030">
    <property type="protein sequence ID" value="KAG2494558.1"/>
    <property type="molecule type" value="Genomic_DNA"/>
</dbReference>
<evidence type="ECO:0000256" key="3">
    <source>
        <dbReference type="ARBA" id="ARBA00022927"/>
    </source>
</evidence>
<keyword evidence="7" id="KW-1185">Reference proteome</keyword>
<dbReference type="InterPro" id="IPR016024">
    <property type="entry name" value="ARM-type_fold"/>
</dbReference>
<dbReference type="GO" id="GO:0015031">
    <property type="term" value="P:protein transport"/>
    <property type="evidence" value="ECO:0007669"/>
    <property type="project" value="UniProtKB-KW"/>
</dbReference>
<feature type="compositionally biased region" description="Gly residues" evidence="5">
    <location>
        <begin position="650"/>
        <end position="669"/>
    </location>
</feature>
<gene>
    <name evidence="6" type="ORF">HYH03_007325</name>
</gene>
<dbReference type="Gene3D" id="1.25.10.10">
    <property type="entry name" value="Leucine-rich Repeat Variant"/>
    <property type="match status" value="1"/>
</dbReference>
<evidence type="ECO:0000256" key="2">
    <source>
        <dbReference type="ARBA" id="ARBA00022448"/>
    </source>
</evidence>
<evidence type="ECO:0008006" key="8">
    <source>
        <dbReference type="Google" id="ProtNLM"/>
    </source>
</evidence>
<name>A0A835Y4G9_9CHLO</name>
<dbReference type="OrthoDB" id="530432at2759"/>
<dbReference type="InterPro" id="IPR011989">
    <property type="entry name" value="ARM-like"/>
</dbReference>
<feature type="compositionally biased region" description="Acidic residues" evidence="5">
    <location>
        <begin position="588"/>
        <end position="597"/>
    </location>
</feature>
<keyword evidence="2" id="KW-0813">Transport</keyword>
<organism evidence="6 7">
    <name type="scientific">Edaphochlamys debaryana</name>
    <dbReference type="NCBI Taxonomy" id="47281"/>
    <lineage>
        <taxon>Eukaryota</taxon>
        <taxon>Viridiplantae</taxon>
        <taxon>Chlorophyta</taxon>
        <taxon>core chlorophytes</taxon>
        <taxon>Chlorophyceae</taxon>
        <taxon>CS clade</taxon>
        <taxon>Chlamydomonadales</taxon>
        <taxon>Chlamydomonadales incertae sedis</taxon>
        <taxon>Edaphochlamys</taxon>
    </lineage>
</organism>
<protein>
    <recommendedName>
        <fullName evidence="8">Importin subunit alpha</fullName>
    </recommendedName>
</protein>
<dbReference type="SUPFAM" id="SSF48371">
    <property type="entry name" value="ARM repeat"/>
    <property type="match status" value="1"/>
</dbReference>
<reference evidence="6" key="1">
    <citation type="journal article" date="2020" name="bioRxiv">
        <title>Comparative genomics of Chlamydomonas.</title>
        <authorList>
            <person name="Craig R.J."/>
            <person name="Hasan A.R."/>
            <person name="Ness R.W."/>
            <person name="Keightley P.D."/>
        </authorList>
    </citation>
    <scope>NUCLEOTIDE SEQUENCE</scope>
    <source>
        <strain evidence="6">CCAP 11/70</strain>
    </source>
</reference>
<feature type="compositionally biased region" description="Low complexity" evidence="5">
    <location>
        <begin position="78"/>
        <end position="114"/>
    </location>
</feature>
<keyword evidence="3" id="KW-0653">Protein transport</keyword>
<dbReference type="Pfam" id="PF00514">
    <property type="entry name" value="Arm"/>
    <property type="match status" value="2"/>
</dbReference>
<evidence type="ECO:0000256" key="1">
    <source>
        <dbReference type="ARBA" id="ARBA00010394"/>
    </source>
</evidence>
<feature type="region of interest" description="Disordered" evidence="5">
    <location>
        <begin position="52"/>
        <end position="119"/>
    </location>
</feature>
<dbReference type="PROSITE" id="PS50176">
    <property type="entry name" value="ARM_REPEAT"/>
    <property type="match status" value="2"/>
</dbReference>
<dbReference type="AlphaFoldDB" id="A0A835Y4G9"/>
<feature type="compositionally biased region" description="Gly residues" evidence="5">
    <location>
        <begin position="631"/>
        <end position="643"/>
    </location>
</feature>
<feature type="region of interest" description="Disordered" evidence="5">
    <location>
        <begin position="1"/>
        <end position="40"/>
    </location>
</feature>
<feature type="repeat" description="ARM" evidence="4">
    <location>
        <begin position="161"/>
        <end position="204"/>
    </location>
</feature>